<evidence type="ECO:0000256" key="1">
    <source>
        <dbReference type="ARBA" id="ARBA00022679"/>
    </source>
</evidence>
<evidence type="ECO:0000313" key="6">
    <source>
        <dbReference type="Proteomes" id="UP000658225"/>
    </source>
</evidence>
<name>A0A927MMS3_9BACL</name>
<sequence>MSQYESFLRIPEWRFVDESNTARTRSALESFAMDDTLCHLVGQQMSVPTIRSWVHNRTVVLGIQDHRLPHIDEAIPMLEKVGYQAIVRNSGGLAVVLDEGVLNLSIVLSEHDSSIDIPAGYEVMLSFVRMLFPEVGDQIEAYEIVGSYCPGSYDLSIGGRKFAGISQRRLRQGIAVQVYLCVEGSGAERATLIRDLYEIGLQGDETKFAYPAIKPDVMASLAELLEMPIIVSDVVIRAQLLLRSLADNIVMGGLNPEEMELYMFYLNRVVERNKKMLARE</sequence>
<keyword evidence="6" id="KW-1185">Reference proteome</keyword>
<dbReference type="PANTHER" id="PTHR43679">
    <property type="entry name" value="OCTANOYLTRANSFERASE LIPM-RELATED"/>
    <property type="match status" value="1"/>
</dbReference>
<feature type="site" description="Lowers pKa of active site Cys" evidence="3">
    <location>
        <position position="161"/>
    </location>
</feature>
<comment type="caution">
    <text evidence="5">The sequence shown here is derived from an EMBL/GenBank/DDBJ whole genome shotgun (WGS) entry which is preliminary data.</text>
</comment>
<dbReference type="Gene3D" id="3.30.930.10">
    <property type="entry name" value="Bira Bifunctional Protein, Domain 2"/>
    <property type="match status" value="1"/>
</dbReference>
<organism evidence="5 6">
    <name type="scientific">Sporosarcina limicola</name>
    <dbReference type="NCBI Taxonomy" id="34101"/>
    <lineage>
        <taxon>Bacteria</taxon>
        <taxon>Bacillati</taxon>
        <taxon>Bacillota</taxon>
        <taxon>Bacilli</taxon>
        <taxon>Bacillales</taxon>
        <taxon>Caryophanaceae</taxon>
        <taxon>Sporosarcina</taxon>
    </lineage>
</organism>
<feature type="domain" description="BPL/LPL catalytic" evidence="4">
    <location>
        <begin position="44"/>
        <end position="229"/>
    </location>
</feature>
<dbReference type="CDD" id="cd16443">
    <property type="entry name" value="LplA"/>
    <property type="match status" value="1"/>
</dbReference>
<dbReference type="SUPFAM" id="SSF55681">
    <property type="entry name" value="Class II aaRS and biotin synthetases"/>
    <property type="match status" value="1"/>
</dbReference>
<dbReference type="Proteomes" id="UP000658225">
    <property type="component" value="Unassembled WGS sequence"/>
</dbReference>
<proteinExistence type="inferred from homology"/>
<dbReference type="InterPro" id="IPR050664">
    <property type="entry name" value="Octanoyltrans_LipM/LipL"/>
</dbReference>
<dbReference type="InterPro" id="IPR045864">
    <property type="entry name" value="aa-tRNA-synth_II/BPL/LPL"/>
</dbReference>
<evidence type="ECO:0000256" key="2">
    <source>
        <dbReference type="ARBA" id="ARBA00023315"/>
    </source>
</evidence>
<dbReference type="RefSeq" id="WP_192599451.1">
    <property type="nucleotide sequence ID" value="NZ_JADBEL010000016.1"/>
</dbReference>
<gene>
    <name evidence="3" type="primary">lipL</name>
    <name evidence="5" type="ORF">H4683_002882</name>
</gene>
<comment type="function">
    <text evidence="3">Catalyzes the amidotransfer (transamidation) of the octanoyl moiety from octanoyl-GcvH to the lipoyl domain of the E2 subunit of lipoate-dependent enzymes.</text>
</comment>
<dbReference type="GO" id="GO:0033819">
    <property type="term" value="F:lipoyl(octanoyl) transferase activity"/>
    <property type="evidence" value="ECO:0007669"/>
    <property type="project" value="InterPro"/>
</dbReference>
<dbReference type="HAMAP" id="MF_02119">
    <property type="entry name" value="LipL"/>
    <property type="match status" value="1"/>
</dbReference>
<dbReference type="GO" id="GO:0009107">
    <property type="term" value="P:lipoate biosynthetic process"/>
    <property type="evidence" value="ECO:0007669"/>
    <property type="project" value="UniProtKB-UniRule"/>
</dbReference>
<dbReference type="PROSITE" id="PS51733">
    <property type="entry name" value="BPL_LPL_CATALYTIC"/>
    <property type="match status" value="1"/>
</dbReference>
<reference evidence="5" key="1">
    <citation type="submission" date="2020-10" db="EMBL/GenBank/DDBJ databases">
        <title>Genomic Encyclopedia of Type Strains, Phase IV (KMG-IV): sequencing the most valuable type-strain genomes for metagenomic binning, comparative biology and taxonomic classification.</title>
        <authorList>
            <person name="Goeker M."/>
        </authorList>
    </citation>
    <scope>NUCLEOTIDE SEQUENCE</scope>
    <source>
        <strain evidence="5">DSM 13886</strain>
    </source>
</reference>
<keyword evidence="2 3" id="KW-0012">Acyltransferase</keyword>
<comment type="similarity">
    <text evidence="3">Belongs to the octanoyltransferase LipL family.</text>
</comment>
<dbReference type="EC" id="2.3.1.204" evidence="3"/>
<dbReference type="PANTHER" id="PTHR43679:SF2">
    <property type="entry name" value="OCTANOYL-[GCVH]:PROTEIN N-OCTANOYLTRANSFERASE"/>
    <property type="match status" value="1"/>
</dbReference>
<dbReference type="EMBL" id="JADBEL010000016">
    <property type="protein sequence ID" value="MBE1555762.1"/>
    <property type="molecule type" value="Genomic_DNA"/>
</dbReference>
<dbReference type="AlphaFoldDB" id="A0A927MMS3"/>
<evidence type="ECO:0000256" key="3">
    <source>
        <dbReference type="HAMAP-Rule" id="MF_02119"/>
    </source>
</evidence>
<evidence type="ECO:0000313" key="5">
    <source>
        <dbReference type="EMBL" id="MBE1555762.1"/>
    </source>
</evidence>
<protein>
    <recommendedName>
        <fullName evidence="3">Octanoyl-[GcvH]:protein N-octanoyltransferase</fullName>
        <ecNumber evidence="3">2.3.1.204</ecNumber>
    </recommendedName>
    <alternativeName>
        <fullName evidence="3">Octanoyl-[GcvH]:E2 amidotransferase</fullName>
    </alternativeName>
</protein>
<dbReference type="InterPro" id="IPR004143">
    <property type="entry name" value="BPL_LPL_catalytic"/>
</dbReference>
<keyword evidence="1 3" id="KW-0808">Transferase</keyword>
<dbReference type="InterPro" id="IPR024897">
    <property type="entry name" value="LipL"/>
</dbReference>
<comment type="catalytic activity">
    <reaction evidence="3">
        <text>N(6)-octanoyl-L-lysyl-[glycine-cleavage complex H protein] + L-lysyl-[lipoyl-carrier protein] = N(6)-octanoyl-L-lysyl-[lipoyl-carrier protein] + L-lysyl-[glycine-cleavage complex H protein]</text>
        <dbReference type="Rhea" id="RHEA:20213"/>
        <dbReference type="Rhea" id="RHEA-COMP:10500"/>
        <dbReference type="Rhea" id="RHEA-COMP:10501"/>
        <dbReference type="Rhea" id="RHEA-COMP:10503"/>
        <dbReference type="Rhea" id="RHEA-COMP:10504"/>
        <dbReference type="ChEBI" id="CHEBI:29969"/>
        <dbReference type="ChEBI" id="CHEBI:78809"/>
        <dbReference type="EC" id="2.3.1.204"/>
    </reaction>
</comment>
<comment type="miscellaneous">
    <text evidence="3">The reaction proceeds via a thioester-linked acyl-enzyme intermediate.</text>
</comment>
<accession>A0A927MMS3</accession>
<feature type="active site" description="Acyl-thioester intermediate" evidence="3">
    <location>
        <position position="149"/>
    </location>
</feature>
<comment type="pathway">
    <text evidence="3">Protein modification; protein lipoylation via endogenous pathway; protein N(6)-(lipoyl)lysine from octanoyl-[acyl-carrier-protein].</text>
</comment>
<dbReference type="GO" id="GO:0009249">
    <property type="term" value="P:protein lipoylation"/>
    <property type="evidence" value="ECO:0007669"/>
    <property type="project" value="UniProtKB-UniRule"/>
</dbReference>
<evidence type="ECO:0000259" key="4">
    <source>
        <dbReference type="PROSITE" id="PS51733"/>
    </source>
</evidence>
<dbReference type="Pfam" id="PF21948">
    <property type="entry name" value="LplA-B_cat"/>
    <property type="match status" value="1"/>
</dbReference>